<name>A0AAV3M323_9GAMM</name>
<reference evidence="1 2" key="1">
    <citation type="submission" date="2014-01" db="EMBL/GenBank/DDBJ databases">
        <authorList>
            <person name="Durkin A.S."/>
            <person name="McCorrison J."/>
            <person name="Torralba M."/>
            <person name="Gillis M."/>
            <person name="Haft D.H."/>
            <person name="Methe B."/>
            <person name="Sutton G."/>
            <person name="Nelson K.E."/>
        </authorList>
    </citation>
    <scope>NUCLEOTIDE SEQUENCE [LARGE SCALE GENOMIC DNA]</scope>
    <source>
        <strain evidence="1 2">205/92</strain>
    </source>
</reference>
<dbReference type="EMBL" id="JALD01000054">
    <property type="protein sequence ID" value="EUD10186.1"/>
    <property type="molecule type" value="Genomic_DNA"/>
</dbReference>
<gene>
    <name evidence="1" type="ORF">HMPREF1563_0053</name>
</gene>
<comment type="caution">
    <text evidence="1">The sequence shown here is derived from an EMBL/GenBank/DDBJ whole genome shotgun (WGS) entry which is preliminary data.</text>
</comment>
<evidence type="ECO:0000313" key="1">
    <source>
        <dbReference type="EMBL" id="EUD10186.1"/>
    </source>
</evidence>
<accession>A0AAV3M323</accession>
<evidence type="ECO:0000313" key="2">
    <source>
        <dbReference type="Proteomes" id="UP000022311"/>
    </source>
</evidence>
<sequence>MHSNRKRKRLRNHFSLNLKKSAAKRKNHNRRSKLLNTLIF</sequence>
<proteinExistence type="predicted"/>
<organism evidence="1 2">
    <name type="scientific">Providencia alcalifaciens 205/92</name>
    <dbReference type="NCBI Taxonomy" id="1256988"/>
    <lineage>
        <taxon>Bacteria</taxon>
        <taxon>Pseudomonadati</taxon>
        <taxon>Pseudomonadota</taxon>
        <taxon>Gammaproteobacteria</taxon>
        <taxon>Enterobacterales</taxon>
        <taxon>Morganellaceae</taxon>
        <taxon>Providencia</taxon>
    </lineage>
</organism>
<dbReference type="Proteomes" id="UP000022311">
    <property type="component" value="Unassembled WGS sequence"/>
</dbReference>
<dbReference type="AlphaFoldDB" id="A0AAV3M323"/>
<protein>
    <submittedName>
        <fullName evidence="1">Uncharacterized protein</fullName>
    </submittedName>
</protein>